<accession>A0ABX6EUW1</accession>
<dbReference type="SMART" id="SM00671">
    <property type="entry name" value="SEL1"/>
    <property type="match status" value="6"/>
</dbReference>
<dbReference type="EMBL" id="CP015056">
    <property type="protein sequence ID" value="QGN15537.1"/>
    <property type="molecule type" value="Genomic_DNA"/>
</dbReference>
<keyword evidence="3" id="KW-0418">Kinase</keyword>
<dbReference type="InterPro" id="IPR051726">
    <property type="entry name" value="Chitin_Synth_Reg"/>
</dbReference>
<dbReference type="GO" id="GO:0016301">
    <property type="term" value="F:kinase activity"/>
    <property type="evidence" value="ECO:0007669"/>
    <property type="project" value="UniProtKB-KW"/>
</dbReference>
<proteinExistence type="predicted"/>
<dbReference type="InterPro" id="IPR011990">
    <property type="entry name" value="TPR-like_helical_dom_sf"/>
</dbReference>
<keyword evidence="3" id="KW-0808">Transferase</keyword>
<evidence type="ECO:0000313" key="4">
    <source>
        <dbReference type="Proteomes" id="UP000422736"/>
    </source>
</evidence>
<dbReference type="InterPro" id="IPR006597">
    <property type="entry name" value="Sel1-like"/>
</dbReference>
<dbReference type="Gene3D" id="1.25.40.10">
    <property type="entry name" value="Tetratricopeptide repeat domain"/>
    <property type="match status" value="1"/>
</dbReference>
<reference evidence="3 4" key="1">
    <citation type="submission" date="2016-03" db="EMBL/GenBank/DDBJ databases">
        <title>How can Kluyveromyces marxianus grow so fast - potential evolutionary course in Saccharomyces Complex revealed by comparative genomics.</title>
        <authorList>
            <person name="Mo W."/>
            <person name="Lu W."/>
            <person name="Yang X."/>
            <person name="Qi J."/>
            <person name="Lv H."/>
        </authorList>
    </citation>
    <scope>NUCLEOTIDE SEQUENCE [LARGE SCALE GENOMIC DNA]</scope>
    <source>
        <strain evidence="3 4">FIM1</strain>
    </source>
</reference>
<dbReference type="PANTHER" id="PTHR46430:SF3">
    <property type="entry name" value="ACTIVATOR OF C KINASE PROTEIN 1"/>
    <property type="match status" value="1"/>
</dbReference>
<keyword evidence="4" id="KW-1185">Reference proteome</keyword>
<feature type="region of interest" description="Disordered" evidence="2">
    <location>
        <begin position="1"/>
        <end position="120"/>
    </location>
</feature>
<gene>
    <name evidence="3" type="primary">ACK1</name>
    <name evidence="3" type="ORF">FIM1_2228</name>
</gene>
<feature type="compositionally biased region" description="Low complexity" evidence="2">
    <location>
        <begin position="66"/>
        <end position="81"/>
    </location>
</feature>
<dbReference type="SUPFAM" id="SSF81901">
    <property type="entry name" value="HCP-like"/>
    <property type="match status" value="2"/>
</dbReference>
<evidence type="ECO:0000256" key="2">
    <source>
        <dbReference type="SAM" id="MobiDB-lite"/>
    </source>
</evidence>
<evidence type="ECO:0000256" key="1">
    <source>
        <dbReference type="ARBA" id="ARBA00022737"/>
    </source>
</evidence>
<protein>
    <submittedName>
        <fullName evidence="3">Activator of C kinase protein 1</fullName>
    </submittedName>
</protein>
<organism evidence="3 4">
    <name type="scientific">Kluyveromyces marxianus</name>
    <name type="common">Yeast</name>
    <name type="synonym">Candida kefyr</name>
    <dbReference type="NCBI Taxonomy" id="4911"/>
    <lineage>
        <taxon>Eukaryota</taxon>
        <taxon>Fungi</taxon>
        <taxon>Dikarya</taxon>
        <taxon>Ascomycota</taxon>
        <taxon>Saccharomycotina</taxon>
        <taxon>Saccharomycetes</taxon>
        <taxon>Saccharomycetales</taxon>
        <taxon>Saccharomycetaceae</taxon>
        <taxon>Kluyveromyces</taxon>
    </lineage>
</organism>
<evidence type="ECO:0000313" key="3">
    <source>
        <dbReference type="EMBL" id="QGN15537.1"/>
    </source>
</evidence>
<dbReference type="Pfam" id="PF08238">
    <property type="entry name" value="Sel1"/>
    <property type="match status" value="7"/>
</dbReference>
<dbReference type="Proteomes" id="UP000422736">
    <property type="component" value="Chromosome 3"/>
</dbReference>
<dbReference type="PANTHER" id="PTHR46430">
    <property type="entry name" value="PROTEIN SKT5-RELATED"/>
    <property type="match status" value="1"/>
</dbReference>
<keyword evidence="1" id="KW-0677">Repeat</keyword>
<sequence length="535" mass="60782">MASNQQRNVYDNFLNMYAPGHEPGRNVPYPVDDLPQNGGSGVSNNPFIDSNVPMRRQPVPAGATSQGGQIQQQQSFQQQQPEHQHQHEQHHHHQPAPPPSQQQPQQQPTERSAPPSRDLSEYSPEAIEFYRVYQQTINDANKFTKPVQLKWCETLLQYAFKPSFLIRYNINAERLKRDLKESEMSQNKRTILEHALRVLTKLTQLNYPPALYLLGTLYSHQPYIAIPKPMEIVNKNDAKALDYYRRAADLGHKEAMYRTGVCYEYGRGVDRSILGEHESLKLAQKYYETGALSKGDSSSMYKLGMFYLKGLATKSGEIVIEKDPMQALYWFRMAVKEIEIPNNPTGNSPTTLDSISPQAMMELGKIYGFEEIDDSTRQALLRNGISQNKVTAIKYYYRCAHEFDYSLAQYKLGHFYEFGEMGLPVIPKKSIAWYAKSSMNKTKPNPMAMVALSGWYLTGAEGVLKPNDKEAFKWVSRASALSDGKLSRAEYALAFYLEKGLGCYPNPQEAHKHYQIAARLGHPKAIEALGLAPRQ</sequence>
<name>A0ABX6EUW1_KLUMA</name>